<proteinExistence type="predicted"/>
<dbReference type="SUPFAM" id="SSF53686">
    <property type="entry name" value="Tryptophan synthase beta subunit-like PLP-dependent enzymes"/>
    <property type="match status" value="1"/>
</dbReference>
<reference evidence="2" key="1">
    <citation type="submission" date="2020-05" db="EMBL/GenBank/DDBJ databases">
        <authorList>
            <person name="Chiriac C."/>
            <person name="Salcher M."/>
            <person name="Ghai R."/>
            <person name="Kavagutti S V."/>
        </authorList>
    </citation>
    <scope>NUCLEOTIDE SEQUENCE</scope>
</reference>
<dbReference type="PANTHER" id="PTHR42937">
    <property type="match status" value="1"/>
</dbReference>
<dbReference type="EMBL" id="CAEZYZ010000175">
    <property type="protein sequence ID" value="CAB4755567.1"/>
    <property type="molecule type" value="Genomic_DNA"/>
</dbReference>
<feature type="domain" description="Tryptophan synthase beta chain-like PALP" evidence="1">
    <location>
        <begin position="35"/>
        <end position="327"/>
    </location>
</feature>
<name>A0A6J6UAI1_9ZZZZ</name>
<dbReference type="Pfam" id="PF00291">
    <property type="entry name" value="PALP"/>
    <property type="match status" value="1"/>
</dbReference>
<gene>
    <name evidence="2" type="ORF">UFOPK2810_01054</name>
</gene>
<evidence type="ECO:0000313" key="2">
    <source>
        <dbReference type="EMBL" id="CAB4755567.1"/>
    </source>
</evidence>
<evidence type="ECO:0000259" key="1">
    <source>
        <dbReference type="Pfam" id="PF00291"/>
    </source>
</evidence>
<sequence>MSVESGRWWCAAKRDRTWRCSEPSAEAYAFHRGLDGYAATPLVSLPELAAELGIGFVLAKDESSRLGLPAFKALGASWAIHRVLAGAPGDGPFTLVTATDGNHGRAVARFARLMGHRASIVVPSVVHASAVQAIRDEGAEVLVLDASYDEAVEAAARIADEDDLSILVQDTAWPGYEEIPGWIVEGYTTLFAEIDEQLSGIGLGHPSLVIVPSGVGSLLQGALTYYRSRPEPDGTAVVSVEPDSAACVLASLSAGEPVTVETGATIMAGMNCGTTSSLAWPYIANGLDAAIAVTDAADAVAARDLDRLGIAAGPCGAAGLAALRAALTGDDADERRAHLGIGADSVAVLIITEGAEANPALGTLGQG</sequence>
<dbReference type="PANTHER" id="PTHR42937:SF1">
    <property type="entry name" value="DIAMINOPROPIONATE AMMONIA-LYASE"/>
    <property type="match status" value="1"/>
</dbReference>
<dbReference type="AlphaFoldDB" id="A0A6J6UAI1"/>
<organism evidence="2">
    <name type="scientific">freshwater metagenome</name>
    <dbReference type="NCBI Taxonomy" id="449393"/>
    <lineage>
        <taxon>unclassified sequences</taxon>
        <taxon>metagenomes</taxon>
        <taxon>ecological metagenomes</taxon>
    </lineage>
</organism>
<dbReference type="InterPro" id="IPR036052">
    <property type="entry name" value="TrpB-like_PALP_sf"/>
</dbReference>
<dbReference type="Gene3D" id="3.40.50.1100">
    <property type="match status" value="2"/>
</dbReference>
<accession>A0A6J6UAI1</accession>
<dbReference type="InterPro" id="IPR001926">
    <property type="entry name" value="TrpB-like_PALP"/>
</dbReference>
<protein>
    <submittedName>
        <fullName evidence="2">Unannotated protein</fullName>
    </submittedName>
</protein>